<evidence type="ECO:0000313" key="2">
    <source>
        <dbReference type="Proteomes" id="UP001283361"/>
    </source>
</evidence>
<dbReference type="Proteomes" id="UP001283361">
    <property type="component" value="Unassembled WGS sequence"/>
</dbReference>
<sequence length="90" mass="9851">MLPPINYKSSLKGAFCPVPIKVVLPSDGLLPELQKTNIGSVSDPFPKLAAEDRVQETICKMVEEQTSTHHSDVCVALTCQQVIKRISQAM</sequence>
<protein>
    <submittedName>
        <fullName evidence="1">Uncharacterized protein</fullName>
    </submittedName>
</protein>
<evidence type="ECO:0000313" key="1">
    <source>
        <dbReference type="EMBL" id="KAK3799039.1"/>
    </source>
</evidence>
<comment type="caution">
    <text evidence="1">The sequence shown here is derived from an EMBL/GenBank/DDBJ whole genome shotgun (WGS) entry which is preliminary data.</text>
</comment>
<name>A0AAE1B447_9GAST</name>
<dbReference type="AlphaFoldDB" id="A0AAE1B447"/>
<dbReference type="EMBL" id="JAWDGP010000593">
    <property type="protein sequence ID" value="KAK3799039.1"/>
    <property type="molecule type" value="Genomic_DNA"/>
</dbReference>
<accession>A0AAE1B447</accession>
<gene>
    <name evidence="1" type="ORF">RRG08_051323</name>
</gene>
<proteinExistence type="predicted"/>
<keyword evidence="2" id="KW-1185">Reference proteome</keyword>
<organism evidence="1 2">
    <name type="scientific">Elysia crispata</name>
    <name type="common">lettuce slug</name>
    <dbReference type="NCBI Taxonomy" id="231223"/>
    <lineage>
        <taxon>Eukaryota</taxon>
        <taxon>Metazoa</taxon>
        <taxon>Spiralia</taxon>
        <taxon>Lophotrochozoa</taxon>
        <taxon>Mollusca</taxon>
        <taxon>Gastropoda</taxon>
        <taxon>Heterobranchia</taxon>
        <taxon>Euthyneura</taxon>
        <taxon>Panpulmonata</taxon>
        <taxon>Sacoglossa</taxon>
        <taxon>Placobranchoidea</taxon>
        <taxon>Plakobranchidae</taxon>
        <taxon>Elysia</taxon>
    </lineage>
</organism>
<reference evidence="1" key="1">
    <citation type="journal article" date="2023" name="G3 (Bethesda)">
        <title>A reference genome for the long-term kleptoplast-retaining sea slug Elysia crispata morphotype clarki.</title>
        <authorList>
            <person name="Eastman K.E."/>
            <person name="Pendleton A.L."/>
            <person name="Shaikh M.A."/>
            <person name="Suttiyut T."/>
            <person name="Ogas R."/>
            <person name="Tomko P."/>
            <person name="Gavelis G."/>
            <person name="Widhalm J.R."/>
            <person name="Wisecaver J.H."/>
        </authorList>
    </citation>
    <scope>NUCLEOTIDE SEQUENCE</scope>
    <source>
        <strain evidence="1">ECLA1</strain>
    </source>
</reference>